<reference evidence="3" key="1">
    <citation type="submission" date="2021-08" db="EMBL/GenBank/DDBJ databases">
        <title>WGS assembly of Ceratopteris richardii.</title>
        <authorList>
            <person name="Marchant D.B."/>
            <person name="Chen G."/>
            <person name="Jenkins J."/>
            <person name="Shu S."/>
            <person name="Leebens-Mack J."/>
            <person name="Grimwood J."/>
            <person name="Schmutz J."/>
            <person name="Soltis P."/>
            <person name="Soltis D."/>
            <person name="Chen Z.-H."/>
        </authorList>
    </citation>
    <scope>NUCLEOTIDE SEQUENCE</scope>
    <source>
        <strain evidence="3">Whitten #5841</strain>
        <tissue evidence="3">Leaf</tissue>
    </source>
</reference>
<evidence type="ECO:0000256" key="1">
    <source>
        <dbReference type="SAM" id="MobiDB-lite"/>
    </source>
</evidence>
<organism evidence="3 4">
    <name type="scientific">Ceratopteris richardii</name>
    <name type="common">Triangle waterfern</name>
    <dbReference type="NCBI Taxonomy" id="49495"/>
    <lineage>
        <taxon>Eukaryota</taxon>
        <taxon>Viridiplantae</taxon>
        <taxon>Streptophyta</taxon>
        <taxon>Embryophyta</taxon>
        <taxon>Tracheophyta</taxon>
        <taxon>Polypodiopsida</taxon>
        <taxon>Polypodiidae</taxon>
        <taxon>Polypodiales</taxon>
        <taxon>Pteridineae</taxon>
        <taxon>Pteridaceae</taxon>
        <taxon>Parkerioideae</taxon>
        <taxon>Ceratopteris</taxon>
    </lineage>
</organism>
<dbReference type="AlphaFoldDB" id="A0A8T2QE23"/>
<name>A0A8T2QE23_CERRI</name>
<gene>
    <name evidence="3" type="ORF">KP509_36G047900</name>
</gene>
<evidence type="ECO:0000313" key="3">
    <source>
        <dbReference type="EMBL" id="KAH7281441.1"/>
    </source>
</evidence>
<sequence length="345" mass="39310">MDPYASQEMDSQSHDEDPFFSQASFSHASNYPYSNPPFHMPSHNFQVMLNAPSLSPHSFHIRPPPFHPSSTHTPTSLPISNPALPMETMEAHPSNSIPQQKRKTMKTTRKEAANEEPQMKKTRSSKKKIVINLDNEEEEDVNKSSKWKDFWVDQLIHVRGGMNDEFDNPIKQGVNLWSKVATKLKSMYPNFNIDSESCRKKWQKVLCQYRLDKAHNAILGNVRKYTCKWFDIVDKYYHSRATVPPISHASSSSDNINQDSTVVNEDLPQPPLPSTHHPPPKYEESLASIASNGKDLLENLKNSQKQALDSHKESMALEREKLQVSNSQGLHMAMSDFLKSNANRS</sequence>
<feature type="compositionally biased region" description="Pro residues" evidence="1">
    <location>
        <begin position="268"/>
        <end position="277"/>
    </location>
</feature>
<evidence type="ECO:0000259" key="2">
    <source>
        <dbReference type="Pfam" id="PF13837"/>
    </source>
</evidence>
<evidence type="ECO:0000313" key="4">
    <source>
        <dbReference type="Proteomes" id="UP000825935"/>
    </source>
</evidence>
<dbReference type="EMBL" id="CM035441">
    <property type="protein sequence ID" value="KAH7281441.1"/>
    <property type="molecule type" value="Genomic_DNA"/>
</dbReference>
<dbReference type="Proteomes" id="UP000825935">
    <property type="component" value="Chromosome 36"/>
</dbReference>
<keyword evidence="4" id="KW-1185">Reference proteome</keyword>
<feature type="domain" description="Myb/SANT-like DNA-binding" evidence="2">
    <location>
        <begin position="145"/>
        <end position="235"/>
    </location>
</feature>
<comment type="caution">
    <text evidence="3">The sequence shown here is derived from an EMBL/GenBank/DDBJ whole genome shotgun (WGS) entry which is preliminary data.</text>
</comment>
<dbReference type="InterPro" id="IPR044822">
    <property type="entry name" value="Myb_DNA-bind_4"/>
</dbReference>
<feature type="region of interest" description="Disordered" evidence="1">
    <location>
        <begin position="1"/>
        <end position="20"/>
    </location>
</feature>
<feature type="region of interest" description="Disordered" evidence="1">
    <location>
        <begin position="246"/>
        <end position="283"/>
    </location>
</feature>
<dbReference type="OrthoDB" id="1939485at2759"/>
<feature type="compositionally biased region" description="Basic and acidic residues" evidence="1">
    <location>
        <begin position="308"/>
        <end position="322"/>
    </location>
</feature>
<protein>
    <recommendedName>
        <fullName evidence="2">Myb/SANT-like DNA-binding domain-containing protein</fullName>
    </recommendedName>
</protein>
<dbReference type="Gene3D" id="1.10.10.60">
    <property type="entry name" value="Homeodomain-like"/>
    <property type="match status" value="1"/>
</dbReference>
<feature type="region of interest" description="Disordered" evidence="1">
    <location>
        <begin position="298"/>
        <end position="328"/>
    </location>
</feature>
<dbReference type="Pfam" id="PF13837">
    <property type="entry name" value="Myb_DNA-bind_4"/>
    <property type="match status" value="1"/>
</dbReference>
<accession>A0A8T2QE23</accession>
<feature type="compositionally biased region" description="Polar residues" evidence="1">
    <location>
        <begin position="248"/>
        <end position="263"/>
    </location>
</feature>
<feature type="region of interest" description="Disordered" evidence="1">
    <location>
        <begin position="90"/>
        <end position="126"/>
    </location>
</feature>
<feature type="compositionally biased region" description="Basic and acidic residues" evidence="1">
    <location>
        <begin position="108"/>
        <end position="119"/>
    </location>
</feature>
<proteinExistence type="predicted"/>